<accession>A0A849BMM7</accession>
<dbReference type="Proteomes" id="UP000555552">
    <property type="component" value="Unassembled WGS sequence"/>
</dbReference>
<feature type="domain" description="Glycosyltransferase subfamily 4-like N-terminal" evidence="4">
    <location>
        <begin position="18"/>
        <end position="192"/>
    </location>
</feature>
<dbReference type="PANTHER" id="PTHR12526:SF635">
    <property type="entry name" value="GLYCOSYL TRANSFERASE GROUP 1"/>
    <property type="match status" value="1"/>
</dbReference>
<organism evidence="5 6">
    <name type="scientific">Pseudokineococcus marinus</name>
    <dbReference type="NCBI Taxonomy" id="351215"/>
    <lineage>
        <taxon>Bacteria</taxon>
        <taxon>Bacillati</taxon>
        <taxon>Actinomycetota</taxon>
        <taxon>Actinomycetes</taxon>
        <taxon>Kineosporiales</taxon>
        <taxon>Kineosporiaceae</taxon>
        <taxon>Pseudokineococcus</taxon>
    </lineage>
</organism>
<dbReference type="SUPFAM" id="SSF53756">
    <property type="entry name" value="UDP-Glycosyltransferase/glycogen phosphorylase"/>
    <property type="match status" value="1"/>
</dbReference>
<evidence type="ECO:0000259" key="3">
    <source>
        <dbReference type="Pfam" id="PF00534"/>
    </source>
</evidence>
<name>A0A849BMM7_9ACTN</name>
<evidence type="ECO:0000313" key="5">
    <source>
        <dbReference type="EMBL" id="NNH24450.1"/>
    </source>
</evidence>
<evidence type="ECO:0000256" key="2">
    <source>
        <dbReference type="ARBA" id="ARBA00022679"/>
    </source>
</evidence>
<dbReference type="Gene3D" id="3.40.50.2000">
    <property type="entry name" value="Glycogen Phosphorylase B"/>
    <property type="match status" value="2"/>
</dbReference>
<dbReference type="GO" id="GO:0016757">
    <property type="term" value="F:glycosyltransferase activity"/>
    <property type="evidence" value="ECO:0007669"/>
    <property type="project" value="UniProtKB-KW"/>
</dbReference>
<dbReference type="AlphaFoldDB" id="A0A849BMM7"/>
<comment type="caution">
    <text evidence="5">The sequence shown here is derived from an EMBL/GenBank/DDBJ whole genome shotgun (WGS) entry which is preliminary data.</text>
</comment>
<dbReference type="InterPro" id="IPR028098">
    <property type="entry name" value="Glyco_trans_4-like_N"/>
</dbReference>
<dbReference type="EMBL" id="JABEMA010000359">
    <property type="protein sequence ID" value="NNH24450.1"/>
    <property type="molecule type" value="Genomic_DNA"/>
</dbReference>
<evidence type="ECO:0000259" key="4">
    <source>
        <dbReference type="Pfam" id="PF13439"/>
    </source>
</evidence>
<feature type="domain" description="Glycosyl transferase family 1" evidence="3">
    <location>
        <begin position="206"/>
        <end position="373"/>
    </location>
</feature>
<gene>
    <name evidence="5" type="ORF">HLB09_15410</name>
</gene>
<dbReference type="Pfam" id="PF13439">
    <property type="entry name" value="Glyco_transf_4"/>
    <property type="match status" value="1"/>
</dbReference>
<keyword evidence="2 5" id="KW-0808">Transferase</keyword>
<protein>
    <submittedName>
        <fullName evidence="5">Glycosyltransferase</fullName>
    </submittedName>
</protein>
<proteinExistence type="predicted"/>
<dbReference type="PANTHER" id="PTHR12526">
    <property type="entry name" value="GLYCOSYLTRANSFERASE"/>
    <property type="match status" value="1"/>
</dbReference>
<keyword evidence="6" id="KW-1185">Reference proteome</keyword>
<dbReference type="Pfam" id="PF00534">
    <property type="entry name" value="Glycos_transf_1"/>
    <property type="match status" value="1"/>
</dbReference>
<sequence length="403" mass="42547">MVSEHASPLAALGGVDAGGQNVHVAHLAAALAARGHAVDVYTRRDAVDLPPQVELVDGVTVVHVDAGPPAEVPKDALLPHMEAFGRRLAEHLLERPADLLHAHFWMSGVATREAARSVGLPWVQTFHALGSVKRRHQGAEDTSPPSRVAVETELAAEADAVLATCRDEVSELADLGAPHDRVRVVPCGVDVDLFTPDGPVGGPERREQHRVVVVGRLVERKGVEEVVRALALGPTSALARTELLVLGGPPADHLAIDAEAQRLRGLAEELGVADRTHLLGRVDHSDLPALLRGADVVVATPWYEPFGIVPLEAMACGRPVVGSAVGGLLDTVEDGVTGALVPPRDAVALAAALGPLLEDAPRREAWGRAARERAVAGFSWREVAARTEDAYEGVLARTRLEAL</sequence>
<keyword evidence="1" id="KW-0328">Glycosyltransferase</keyword>
<reference evidence="5 6" key="1">
    <citation type="submission" date="2020-05" db="EMBL/GenBank/DDBJ databases">
        <title>MicrobeNet Type strains.</title>
        <authorList>
            <person name="Nicholson A.C."/>
        </authorList>
    </citation>
    <scope>NUCLEOTIDE SEQUENCE [LARGE SCALE GENOMIC DNA]</scope>
    <source>
        <strain evidence="5 6">JCM 14547</strain>
    </source>
</reference>
<evidence type="ECO:0000313" key="6">
    <source>
        <dbReference type="Proteomes" id="UP000555552"/>
    </source>
</evidence>
<dbReference type="InterPro" id="IPR001296">
    <property type="entry name" value="Glyco_trans_1"/>
</dbReference>
<evidence type="ECO:0000256" key="1">
    <source>
        <dbReference type="ARBA" id="ARBA00022676"/>
    </source>
</evidence>